<dbReference type="RefSeq" id="XP_022746840.1">
    <property type="nucleotide sequence ID" value="XM_022891105.1"/>
</dbReference>
<sequence>MAAQNQIPNNTDLFDAYFRKADLDGDGQISGAKAVGSNLPKHVLAQIEKNKEGLIKMEGCDEIRKRPSIFVVGCPNVGKRTLISRLASVEFEDEEDGSQVVVHGWTINTKYYTADVSVCIAHLQDGFSVGTLPIFSRSTALLMVFDMSQLSTLDALQDWVSRTDIRNFEILLCVGNKVDRISGHPVHAEYTKRLLKLADSSTHLSSDSTQYGNFETEGSSLLGYEDPSSNISRKCLEWCIDHNIEFIETCASNAEFDKCLSVDGDLQGVERVYGALSAHMWPGMVLKSGDKITEPSLTEEEESSEEEPDYQFDYEVLSAGSAEPWDETGEEWVSASAANTVLDMGKSIDEENSVTECVEGNITRCEKEELQPFPIVSASEEKIDRVEPNAREPEWVSASAANTVLDMGKSIDEENSVTECVEGNITRCANEELQPFPIVSASEEEIDRVEPNIRESDLASASELNDGTHYDFEDLEQLMSEIGNIRSNLRLMPDFQRREMAAKLAMKMAAMFGGGSDDEAEI</sequence>
<keyword evidence="1" id="KW-1185">Reference proteome</keyword>
<dbReference type="Pfam" id="PF00071">
    <property type="entry name" value="Ras"/>
    <property type="match status" value="1"/>
</dbReference>
<dbReference type="Pfam" id="PF10199">
    <property type="entry name" value="Adaptin_binding"/>
    <property type="match status" value="1"/>
</dbReference>
<dbReference type="AlphaFoldDB" id="A0A6P5Z2P3"/>
<dbReference type="GO" id="GO:0003924">
    <property type="term" value="F:GTPase activity"/>
    <property type="evidence" value="ECO:0007669"/>
    <property type="project" value="InterPro"/>
</dbReference>
<dbReference type="Gene3D" id="3.40.50.300">
    <property type="entry name" value="P-loop containing nucleotide triphosphate hydrolases"/>
    <property type="match status" value="1"/>
</dbReference>
<dbReference type="InterPro" id="IPR027417">
    <property type="entry name" value="P-loop_NTPase"/>
</dbReference>
<name>A0A6P5Z2P3_DURZI</name>
<dbReference type="InterPro" id="IPR001806">
    <property type="entry name" value="Small_GTPase"/>
</dbReference>
<evidence type="ECO:0000313" key="2">
    <source>
        <dbReference type="RefSeq" id="XP_022746840.1"/>
    </source>
</evidence>
<dbReference type="GO" id="GO:0005525">
    <property type="term" value="F:GTP binding"/>
    <property type="evidence" value="ECO:0007669"/>
    <property type="project" value="InterPro"/>
</dbReference>
<dbReference type="CDD" id="cd00882">
    <property type="entry name" value="Ras_like_GTPase"/>
    <property type="match status" value="1"/>
</dbReference>
<dbReference type="PANTHER" id="PTHR14659:SF1">
    <property type="entry name" value="ALPHA- AND GAMMA-ADAPTIN-BINDING PROTEIN P34"/>
    <property type="match status" value="1"/>
</dbReference>
<proteinExistence type="predicted"/>
<dbReference type="PANTHER" id="PTHR14659">
    <property type="entry name" value="ALPHA- AND GAMMA-ADAPTIN-BINDING PROTEIN P34"/>
    <property type="match status" value="1"/>
</dbReference>
<dbReference type="Proteomes" id="UP000515121">
    <property type="component" value="Unplaced"/>
</dbReference>
<protein>
    <submittedName>
        <fullName evidence="2">Uncharacterized protein LOC111296681 isoform X1</fullName>
    </submittedName>
</protein>
<dbReference type="OrthoDB" id="10261384at2759"/>
<dbReference type="GeneID" id="111296681"/>
<accession>A0A6P5Z2P3</accession>
<reference evidence="2" key="1">
    <citation type="submission" date="2025-08" db="UniProtKB">
        <authorList>
            <consortium name="RefSeq"/>
        </authorList>
    </citation>
    <scope>IDENTIFICATION</scope>
    <source>
        <tissue evidence="2">Fruit stalk</tissue>
    </source>
</reference>
<evidence type="ECO:0000313" key="1">
    <source>
        <dbReference type="Proteomes" id="UP000515121"/>
    </source>
</evidence>
<organism evidence="1 2">
    <name type="scientific">Durio zibethinus</name>
    <name type="common">Durian</name>
    <dbReference type="NCBI Taxonomy" id="66656"/>
    <lineage>
        <taxon>Eukaryota</taxon>
        <taxon>Viridiplantae</taxon>
        <taxon>Streptophyta</taxon>
        <taxon>Embryophyta</taxon>
        <taxon>Tracheophyta</taxon>
        <taxon>Spermatophyta</taxon>
        <taxon>Magnoliopsida</taxon>
        <taxon>eudicotyledons</taxon>
        <taxon>Gunneridae</taxon>
        <taxon>Pentapetalae</taxon>
        <taxon>rosids</taxon>
        <taxon>malvids</taxon>
        <taxon>Malvales</taxon>
        <taxon>Malvaceae</taxon>
        <taxon>Helicteroideae</taxon>
        <taxon>Durio</taxon>
    </lineage>
</organism>
<dbReference type="KEGG" id="dzi:111296681"/>
<gene>
    <name evidence="2" type="primary">LOC111296681</name>
</gene>
<dbReference type="InterPro" id="IPR019341">
    <property type="entry name" value="Alpha/Gamma-adaptin-bd_p34"/>
</dbReference>
<dbReference type="SUPFAM" id="SSF52540">
    <property type="entry name" value="P-loop containing nucleoside triphosphate hydrolases"/>
    <property type="match status" value="1"/>
</dbReference>